<sequence>MIALVLGLVVVAAAGGMFLANRRIYASTETINRVQENIRVAFELMSRDIREAGAIPCGGSAQRINMLNNSGNGWWAQFDAGLVGYENTTPAGAAGAGVTIPARAAGTDAVDLFLANDGDYVITDHDTPSAELSLNTTAGLSNNDIVLVCNAEYAFIMQITQVQPAALHVQHNGGNGSPGNCASELQLIHLNGASGCQNGASSKNGYCFTAATGTGSCQHGSTAPAQLARLNAVRWFVANNGRGSTSLYRARILGLGAGAVPTVQQVEEIAEGVTDLELQYRLNGAAGFADAGAGTNWANVNAVRVEMQVSGMRGALSENDIRGTDGETLSRTFSHVVAIRNRGGVL</sequence>
<dbReference type="Proteomes" id="UP000636453">
    <property type="component" value="Unassembled WGS sequence"/>
</dbReference>
<organism evidence="1 2">
    <name type="scientific">Vulcaniibacterium thermophilum</name>
    <dbReference type="NCBI Taxonomy" id="1169913"/>
    <lineage>
        <taxon>Bacteria</taxon>
        <taxon>Pseudomonadati</taxon>
        <taxon>Pseudomonadota</taxon>
        <taxon>Gammaproteobacteria</taxon>
        <taxon>Lysobacterales</taxon>
        <taxon>Lysobacteraceae</taxon>
        <taxon>Vulcaniibacterium</taxon>
    </lineage>
</organism>
<keyword evidence="2" id="KW-1185">Reference proteome</keyword>
<proteinExistence type="predicted"/>
<gene>
    <name evidence="1" type="ORF">GCM10007167_07730</name>
</gene>
<dbReference type="EMBL" id="BNCF01000003">
    <property type="protein sequence ID" value="GHE28576.1"/>
    <property type="molecule type" value="Genomic_DNA"/>
</dbReference>
<evidence type="ECO:0008006" key="3">
    <source>
        <dbReference type="Google" id="ProtNLM"/>
    </source>
</evidence>
<reference evidence="1" key="2">
    <citation type="submission" date="2020-09" db="EMBL/GenBank/DDBJ databases">
        <authorList>
            <person name="Sun Q."/>
            <person name="Kim S."/>
        </authorList>
    </citation>
    <scope>NUCLEOTIDE SEQUENCE</scope>
    <source>
        <strain evidence="1">KCTC 32020</strain>
    </source>
</reference>
<reference evidence="1" key="1">
    <citation type="journal article" date="2014" name="Int. J. Syst. Evol. Microbiol.">
        <title>Complete genome sequence of Corynebacterium casei LMG S-19264T (=DSM 44701T), isolated from a smear-ripened cheese.</title>
        <authorList>
            <consortium name="US DOE Joint Genome Institute (JGI-PGF)"/>
            <person name="Walter F."/>
            <person name="Albersmeier A."/>
            <person name="Kalinowski J."/>
            <person name="Ruckert C."/>
        </authorList>
    </citation>
    <scope>NUCLEOTIDE SEQUENCE</scope>
    <source>
        <strain evidence="1">KCTC 32020</strain>
    </source>
</reference>
<dbReference type="AlphaFoldDB" id="A0A918YYG2"/>
<evidence type="ECO:0000313" key="2">
    <source>
        <dbReference type="Proteomes" id="UP000636453"/>
    </source>
</evidence>
<name>A0A918YYG2_9GAMM</name>
<accession>A0A918YYG2</accession>
<evidence type="ECO:0000313" key="1">
    <source>
        <dbReference type="EMBL" id="GHE28576.1"/>
    </source>
</evidence>
<protein>
    <recommendedName>
        <fullName evidence="3">Type IV pilus assembly protein PilW</fullName>
    </recommendedName>
</protein>
<comment type="caution">
    <text evidence="1">The sequence shown here is derived from an EMBL/GenBank/DDBJ whole genome shotgun (WGS) entry which is preliminary data.</text>
</comment>